<gene>
    <name evidence="2" type="ORF">UFOVP581_11</name>
</gene>
<dbReference type="PANTHER" id="PTHR33375:SF1">
    <property type="entry name" value="CHROMOSOME-PARTITIONING PROTEIN PARB-RELATED"/>
    <property type="match status" value="1"/>
</dbReference>
<dbReference type="Gene3D" id="3.90.1530.10">
    <property type="entry name" value="Conserved hypothetical protein from pyrococcus furiosus pfu- 392566-001, ParB domain"/>
    <property type="match status" value="1"/>
</dbReference>
<evidence type="ECO:0000259" key="1">
    <source>
        <dbReference type="SMART" id="SM00470"/>
    </source>
</evidence>
<dbReference type="InterPro" id="IPR050336">
    <property type="entry name" value="Chromosome_partition/occlusion"/>
</dbReference>
<dbReference type="InterPro" id="IPR003115">
    <property type="entry name" value="ParB_N"/>
</dbReference>
<name>A0A6J5PI82_9CAUD</name>
<dbReference type="PANTHER" id="PTHR33375">
    <property type="entry name" value="CHROMOSOME-PARTITIONING PROTEIN PARB-RELATED"/>
    <property type="match status" value="1"/>
</dbReference>
<dbReference type="InterPro" id="IPR036086">
    <property type="entry name" value="ParB/Sulfiredoxin_sf"/>
</dbReference>
<organism evidence="2">
    <name type="scientific">uncultured Caudovirales phage</name>
    <dbReference type="NCBI Taxonomy" id="2100421"/>
    <lineage>
        <taxon>Viruses</taxon>
        <taxon>Duplodnaviria</taxon>
        <taxon>Heunggongvirae</taxon>
        <taxon>Uroviricota</taxon>
        <taxon>Caudoviricetes</taxon>
        <taxon>Peduoviridae</taxon>
        <taxon>Maltschvirus</taxon>
        <taxon>Maltschvirus maltsch</taxon>
    </lineage>
</organism>
<dbReference type="CDD" id="cd16403">
    <property type="entry name" value="ParB_N_like_MT"/>
    <property type="match status" value="1"/>
</dbReference>
<evidence type="ECO:0000313" key="2">
    <source>
        <dbReference type="EMBL" id="CAB4168878.1"/>
    </source>
</evidence>
<sequence length="254" mass="28629">MKIEKVAIENLIPYARNSRTHSDEQVAQIAASIKEFGFNNPVLIDESGSIIAGHGRILAARKLGLNEAPCIRLSHLSETQRRAYVIADNKLALNAGWDIDMLKIELSELDLDGFDLTLTGFGEDELLDFEESEQNSQLDDEKYTIKTDVFTYEPSEEKPDINDIFSTEKTLKLIDAINKSNAPESIKSFLTIAAYRHTVFDFQKIADFYAHQTQEIQNLMEQSALIIIDYEDAISGGFVMLTKELQTLSDENND</sequence>
<feature type="domain" description="ParB-like N-terminal" evidence="1">
    <location>
        <begin position="4"/>
        <end position="89"/>
    </location>
</feature>
<dbReference type="EMBL" id="LR796835">
    <property type="protein sequence ID" value="CAB4168878.1"/>
    <property type="molecule type" value="Genomic_DNA"/>
</dbReference>
<proteinExistence type="predicted"/>
<dbReference type="SUPFAM" id="SSF110849">
    <property type="entry name" value="ParB/Sulfiredoxin"/>
    <property type="match status" value="1"/>
</dbReference>
<reference evidence="2" key="1">
    <citation type="submission" date="2020-04" db="EMBL/GenBank/DDBJ databases">
        <authorList>
            <person name="Chiriac C."/>
            <person name="Salcher M."/>
            <person name="Ghai R."/>
            <person name="Kavagutti S V."/>
        </authorList>
    </citation>
    <scope>NUCLEOTIDE SEQUENCE</scope>
</reference>
<dbReference type="Pfam" id="PF02195">
    <property type="entry name" value="ParB_N"/>
    <property type="match status" value="1"/>
</dbReference>
<accession>A0A6J5PI82</accession>
<protein>
    <submittedName>
        <fullName evidence="2">ParB/Sulfiredoxin</fullName>
    </submittedName>
</protein>
<dbReference type="GO" id="GO:0045881">
    <property type="term" value="P:positive regulation of sporulation resulting in formation of a cellular spore"/>
    <property type="evidence" value="ECO:0007669"/>
    <property type="project" value="TreeGrafter"/>
</dbReference>
<dbReference type="GO" id="GO:0007059">
    <property type="term" value="P:chromosome segregation"/>
    <property type="evidence" value="ECO:0007669"/>
    <property type="project" value="TreeGrafter"/>
</dbReference>
<dbReference type="SMART" id="SM00470">
    <property type="entry name" value="ParB"/>
    <property type="match status" value="1"/>
</dbReference>